<evidence type="ECO:0000313" key="1">
    <source>
        <dbReference type="EMBL" id="OEV38854.1"/>
    </source>
</evidence>
<sequence>MGTKVYDQRVLTLIEVRGGARDWAEAEQVFEGHGWPVIGHHVCGEGPLQGVLDPDPSSRVYEVEVRLPGALHNCERGASRRVQKVLRRARLETYVRRAEPLVRDREMLTEWQAYDASSPSITRFPRLRHAVRRFASRLGRHDIRVRVIGTRGEAPGLARMPSTSGGGVASTAVSVRPLDGRWRGTVRYWPEEETERRKDRVIGWSMAVGMAAVFAAGATGGVRGFWVVLAALAGVAAVLSGARLFREGRAAGAGMAAAAAGAMLLLGLGPLQSADQSWSGQPVLVSTGIMAVVAGLWLLMRQWSWAEWAAWVVPLVASLAGATLLASGSVLHSLYADRLSLSPGDLDVPPIWQVVSAVKLLTFLSLALVLPAWWGFARHRHHSYAGTGEGFNVAIYALLLIAILAGVATLALHSAGRAAERTIAAAARGEETPSYFGVEPKWVCVEPAEPVERLSGEGPRFDPKRPYLSFGVAQGMAVLWDRAAGEPLKLTARQVRLVPAESGAVCGAGG</sequence>
<dbReference type="RefSeq" id="WP_030556347.1">
    <property type="nucleotide sequence ID" value="NZ_BMUB01000030.1"/>
</dbReference>
<proteinExistence type="predicted"/>
<name>A0A1E7NDV4_KITAU</name>
<dbReference type="OrthoDB" id="4211751at2"/>
<evidence type="ECO:0008006" key="3">
    <source>
        <dbReference type="Google" id="ProtNLM"/>
    </source>
</evidence>
<dbReference type="GeneID" id="97489657"/>
<dbReference type="EMBL" id="JPRF03000012">
    <property type="protein sequence ID" value="OEV38854.1"/>
    <property type="molecule type" value="Genomic_DNA"/>
</dbReference>
<dbReference type="KEGG" id="kau:B6264_22250"/>
<comment type="caution">
    <text evidence="1">The sequence shown here is derived from an EMBL/GenBank/DDBJ whole genome shotgun (WGS) entry which is preliminary data.</text>
</comment>
<accession>A0A1E7NDV4</accession>
<organism evidence="1 2">
    <name type="scientific">Kitasatospora aureofaciens</name>
    <name type="common">Streptomyces aureofaciens</name>
    <dbReference type="NCBI Taxonomy" id="1894"/>
    <lineage>
        <taxon>Bacteria</taxon>
        <taxon>Bacillati</taxon>
        <taxon>Actinomycetota</taxon>
        <taxon>Actinomycetes</taxon>
        <taxon>Kitasatosporales</taxon>
        <taxon>Streptomycetaceae</taxon>
        <taxon>Kitasatospora</taxon>
    </lineage>
</organism>
<gene>
    <name evidence="1" type="ORF">HS99_0019515</name>
</gene>
<evidence type="ECO:0000313" key="2">
    <source>
        <dbReference type="Proteomes" id="UP000037395"/>
    </source>
</evidence>
<keyword evidence="2" id="KW-1185">Reference proteome</keyword>
<reference evidence="1" key="1">
    <citation type="submission" date="2016-08" db="EMBL/GenBank/DDBJ databases">
        <title>Sequencing, Assembly and Comparative Genomics of S. aureofaciens ATCC 10762.</title>
        <authorList>
            <person name="Gradnigo J.S."/>
            <person name="Johnson N."/>
            <person name="Somerville G.A."/>
        </authorList>
    </citation>
    <scope>NUCLEOTIDE SEQUENCE [LARGE SCALE GENOMIC DNA]</scope>
    <source>
        <strain evidence="1">ATCC 10762</strain>
    </source>
</reference>
<dbReference type="Proteomes" id="UP000037395">
    <property type="component" value="Unassembled WGS sequence"/>
</dbReference>
<protein>
    <recommendedName>
        <fullName evidence="3">NnrS multi-domain protein</fullName>
    </recommendedName>
</protein>
<dbReference type="AlphaFoldDB" id="A0A1E7NDV4"/>